<evidence type="ECO:0000313" key="8">
    <source>
        <dbReference type="Proteomes" id="UP000603453"/>
    </source>
</evidence>
<keyword evidence="4 5" id="KW-0833">Ubl conjugation pathway</keyword>
<keyword evidence="8" id="KW-1185">Reference proteome</keyword>
<dbReference type="EMBL" id="JAEPRD010000056">
    <property type="protein sequence ID" value="KAG2202919.1"/>
    <property type="molecule type" value="Genomic_DNA"/>
</dbReference>
<dbReference type="Proteomes" id="UP000603453">
    <property type="component" value="Unassembled WGS sequence"/>
</dbReference>
<keyword evidence="3" id="KW-0808">Transferase</keyword>
<dbReference type="InterPro" id="IPR000569">
    <property type="entry name" value="HECT_dom"/>
</dbReference>
<protein>
    <recommendedName>
        <fullName evidence="2">HECT-type E3 ubiquitin transferase</fullName>
        <ecNumber evidence="2">2.3.2.26</ecNumber>
    </recommendedName>
</protein>
<gene>
    <name evidence="7" type="ORF">INT47_008951</name>
</gene>
<dbReference type="PANTHER" id="PTHR45700:SF3">
    <property type="entry name" value="UBIQUITIN-PROTEIN LIGASE E3B"/>
    <property type="match status" value="1"/>
</dbReference>
<dbReference type="InterPro" id="IPR044611">
    <property type="entry name" value="E3A/B/C-like"/>
</dbReference>
<evidence type="ECO:0000256" key="5">
    <source>
        <dbReference type="PROSITE-ProRule" id="PRU00104"/>
    </source>
</evidence>
<comment type="catalytic activity">
    <reaction evidence="1">
        <text>S-ubiquitinyl-[E2 ubiquitin-conjugating enzyme]-L-cysteine + [acceptor protein]-L-lysine = [E2 ubiquitin-conjugating enzyme]-L-cysteine + N(6)-ubiquitinyl-[acceptor protein]-L-lysine.</text>
        <dbReference type="EC" id="2.3.2.26"/>
    </reaction>
</comment>
<dbReference type="InterPro" id="IPR035983">
    <property type="entry name" value="Hect_E3_ubiquitin_ligase"/>
</dbReference>
<dbReference type="OrthoDB" id="423283at2759"/>
<dbReference type="SMART" id="SM00119">
    <property type="entry name" value="HECTc"/>
    <property type="match status" value="1"/>
</dbReference>
<dbReference type="Gene3D" id="3.90.1750.10">
    <property type="entry name" value="Hect, E3 ligase catalytic domains"/>
    <property type="match status" value="1"/>
</dbReference>
<accession>A0A8H7R1R9</accession>
<reference evidence="7" key="1">
    <citation type="submission" date="2020-12" db="EMBL/GenBank/DDBJ databases">
        <title>Metabolic potential, ecology and presence of endohyphal bacteria is reflected in genomic diversity of Mucoromycotina.</title>
        <authorList>
            <person name="Muszewska A."/>
            <person name="Okrasinska A."/>
            <person name="Steczkiewicz K."/>
            <person name="Drgas O."/>
            <person name="Orlowska M."/>
            <person name="Perlinska-Lenart U."/>
            <person name="Aleksandrzak-Piekarczyk T."/>
            <person name="Szatraj K."/>
            <person name="Zielenkiewicz U."/>
            <person name="Pilsyk S."/>
            <person name="Malc E."/>
            <person name="Mieczkowski P."/>
            <person name="Kruszewska J.S."/>
            <person name="Biernat P."/>
            <person name="Pawlowska J."/>
        </authorList>
    </citation>
    <scope>NUCLEOTIDE SEQUENCE</scope>
    <source>
        <strain evidence="7">WA0000017839</strain>
    </source>
</reference>
<dbReference type="EC" id="2.3.2.26" evidence="2"/>
<dbReference type="GO" id="GO:0061630">
    <property type="term" value="F:ubiquitin protein ligase activity"/>
    <property type="evidence" value="ECO:0007669"/>
    <property type="project" value="UniProtKB-EC"/>
</dbReference>
<evidence type="ECO:0000259" key="6">
    <source>
        <dbReference type="PROSITE" id="PS50237"/>
    </source>
</evidence>
<dbReference type="CDD" id="cd00078">
    <property type="entry name" value="HECTc"/>
    <property type="match status" value="1"/>
</dbReference>
<evidence type="ECO:0000256" key="3">
    <source>
        <dbReference type="ARBA" id="ARBA00022679"/>
    </source>
</evidence>
<dbReference type="Gene3D" id="3.30.2160.10">
    <property type="entry name" value="Hect, E3 ligase catalytic domain"/>
    <property type="match status" value="1"/>
</dbReference>
<dbReference type="FunFam" id="3.30.2160.10:FF:000002">
    <property type="entry name" value="Putative Ubiquitin-protein ligase E3C"/>
    <property type="match status" value="1"/>
</dbReference>
<feature type="domain" description="HECT" evidence="6">
    <location>
        <begin position="698"/>
        <end position="1057"/>
    </location>
</feature>
<dbReference type="AlphaFoldDB" id="A0A8H7R1R9"/>
<feature type="active site" description="Glycyl thioester intermediate" evidence="5">
    <location>
        <position position="1020"/>
    </location>
</feature>
<evidence type="ECO:0000256" key="4">
    <source>
        <dbReference type="ARBA" id="ARBA00022786"/>
    </source>
</evidence>
<dbReference type="Pfam" id="PF00632">
    <property type="entry name" value="HECT"/>
    <property type="match status" value="1"/>
</dbReference>
<evidence type="ECO:0000256" key="2">
    <source>
        <dbReference type="ARBA" id="ARBA00012485"/>
    </source>
</evidence>
<dbReference type="PANTHER" id="PTHR45700">
    <property type="entry name" value="UBIQUITIN-PROTEIN LIGASE E3C"/>
    <property type="match status" value="1"/>
</dbReference>
<dbReference type="SUPFAM" id="SSF56204">
    <property type="entry name" value="Hect, E3 ligase catalytic domain"/>
    <property type="match status" value="1"/>
</dbReference>
<dbReference type="GO" id="GO:0006511">
    <property type="term" value="P:ubiquitin-dependent protein catabolic process"/>
    <property type="evidence" value="ECO:0007669"/>
    <property type="project" value="TreeGrafter"/>
</dbReference>
<evidence type="ECO:0000256" key="1">
    <source>
        <dbReference type="ARBA" id="ARBA00000885"/>
    </source>
</evidence>
<dbReference type="Gene3D" id="3.30.2410.10">
    <property type="entry name" value="Hect, E3 ligase catalytic domain"/>
    <property type="match status" value="1"/>
</dbReference>
<comment type="caution">
    <text evidence="7">The sequence shown here is derived from an EMBL/GenBank/DDBJ whole genome shotgun (WGS) entry which is preliminary data.</text>
</comment>
<proteinExistence type="predicted"/>
<name>A0A8H7R1R9_9FUNG</name>
<dbReference type="GO" id="GO:0000209">
    <property type="term" value="P:protein polyubiquitination"/>
    <property type="evidence" value="ECO:0007669"/>
    <property type="project" value="InterPro"/>
</dbReference>
<evidence type="ECO:0000313" key="7">
    <source>
        <dbReference type="EMBL" id="KAG2202919.1"/>
    </source>
</evidence>
<sequence>MFTSTDSSKKKFLETTRLEREKREKDRVEKLELEKKNAAAQVIQQWWKRRDRVKQAKIESWAWWDVQCKTELDIIDFLQLVGLYCFLTRHTQPDKTRLKRLVKYFTNNKFGKTKIPFYTLLIDMRYMSRARIYLEQVIMQCIQTCTCSNDTTMFGPELTFLLQYLNPKTYQTKHIYDPYHVIDIPDKILSSTAQTVLKNTLCQFNLRDALTLCVQQIIKLEDRSFKLSPQDIARVKAMKLWLTTITRLTLYPIEHAGLSCDALDMATASRFLWTNTMAVPNITALINDAMADRLRQWALNAIVLFLQQSDSVTQELSGNGFLFLLANVIELWNNSKNTLRAEQEMQLVELTTSLLNYIEPYFSDRQTPSYPYYHPIFKWSKAVWGNTLPSLVFDKVMKQMEYIWSRAFMDQVFADIILFEQQRVKKNLFKRGGNDLALFSIEVESIFSMYIQLTRIFKAHRKVIFYRIAFTTQLMPQLWKLMNQFGPKGSMAIYLDAAKRKDIDKEPLVQILKVFCEACSIVFLTLDDVDIFTRQKPFSPNDLIQISSFLNTFYFSLIQQQTDIPTELPPSADSFKSARRLLLQIYDLDLHHPFCPPNHWLLISMSKGMKSFFSSIFSEASNGSASLFLSNLKQGDPVPLRILQLMPHTVSFDMRLKIFRDWVALDRSTIINKNNGKVVTVRRGQVLEDGFHGLSGLAPSAWKGNIRVAFVNELGVGEAGIDQGGPFKDFLTMMISEAFEPNYGLFTSTKLNSFYPSATSSVHGRNHIQLFEFIGKAIGKALYEGILLDVKFAGFLLARLLGRNVFLEELKELDEEVWRNLTFIKHYEGDVEELGLSFEADENIFGKIESHELKYRGKHTSVTNNNKVEYVYLMADYKLNQRAKEQTKAFINGFRTVISEGWIKLFSPPELQRVLSGEDTDFDISDLRRHTEYQDGYFDLHPVIRLLWQIIAEFSSNEKRSFLKFATGCPKPPLGGFEYLQPPFTVRMVSTDAAESAKLVKSFFKLNTNRSGRLPSSSTCRFFRSFNLLKLPAYTKKSLLKEKLLYAINSNTGFELS</sequence>
<dbReference type="PROSITE" id="PS50237">
    <property type="entry name" value="HECT"/>
    <property type="match status" value="1"/>
</dbReference>
<organism evidence="7 8">
    <name type="scientific">Mucor saturninus</name>
    <dbReference type="NCBI Taxonomy" id="64648"/>
    <lineage>
        <taxon>Eukaryota</taxon>
        <taxon>Fungi</taxon>
        <taxon>Fungi incertae sedis</taxon>
        <taxon>Mucoromycota</taxon>
        <taxon>Mucoromycotina</taxon>
        <taxon>Mucoromycetes</taxon>
        <taxon>Mucorales</taxon>
        <taxon>Mucorineae</taxon>
        <taxon>Mucoraceae</taxon>
        <taxon>Mucor</taxon>
    </lineage>
</organism>